<evidence type="ECO:0000313" key="2">
    <source>
        <dbReference type="EMBL" id="TNN42665.1"/>
    </source>
</evidence>
<feature type="compositionally biased region" description="Basic and acidic residues" evidence="1">
    <location>
        <begin position="1"/>
        <end position="17"/>
    </location>
</feature>
<evidence type="ECO:0000313" key="3">
    <source>
        <dbReference type="Proteomes" id="UP000314294"/>
    </source>
</evidence>
<evidence type="ECO:0000256" key="1">
    <source>
        <dbReference type="SAM" id="MobiDB-lite"/>
    </source>
</evidence>
<name>A0A4Z2FP41_9TELE</name>
<accession>A0A4Z2FP41</accession>
<organism evidence="2 3">
    <name type="scientific">Liparis tanakae</name>
    <name type="common">Tanaka's snailfish</name>
    <dbReference type="NCBI Taxonomy" id="230148"/>
    <lineage>
        <taxon>Eukaryota</taxon>
        <taxon>Metazoa</taxon>
        <taxon>Chordata</taxon>
        <taxon>Craniata</taxon>
        <taxon>Vertebrata</taxon>
        <taxon>Euteleostomi</taxon>
        <taxon>Actinopterygii</taxon>
        <taxon>Neopterygii</taxon>
        <taxon>Teleostei</taxon>
        <taxon>Neoteleostei</taxon>
        <taxon>Acanthomorphata</taxon>
        <taxon>Eupercaria</taxon>
        <taxon>Perciformes</taxon>
        <taxon>Cottioidei</taxon>
        <taxon>Cottales</taxon>
        <taxon>Liparidae</taxon>
        <taxon>Liparis</taxon>
    </lineage>
</organism>
<feature type="region of interest" description="Disordered" evidence="1">
    <location>
        <begin position="1"/>
        <end position="32"/>
    </location>
</feature>
<protein>
    <submittedName>
        <fullName evidence="2">Uncharacterized protein</fullName>
    </submittedName>
</protein>
<gene>
    <name evidence="2" type="ORF">EYF80_047162</name>
</gene>
<dbReference type="Proteomes" id="UP000314294">
    <property type="component" value="Unassembled WGS sequence"/>
</dbReference>
<dbReference type="EMBL" id="SRLO01001021">
    <property type="protein sequence ID" value="TNN42665.1"/>
    <property type="molecule type" value="Genomic_DNA"/>
</dbReference>
<comment type="caution">
    <text evidence="2">The sequence shown here is derived from an EMBL/GenBank/DDBJ whole genome shotgun (WGS) entry which is preliminary data.</text>
</comment>
<proteinExistence type="predicted"/>
<reference evidence="2 3" key="1">
    <citation type="submission" date="2019-03" db="EMBL/GenBank/DDBJ databases">
        <title>First draft genome of Liparis tanakae, snailfish: a comprehensive survey of snailfish specific genes.</title>
        <authorList>
            <person name="Kim W."/>
            <person name="Song I."/>
            <person name="Jeong J.-H."/>
            <person name="Kim D."/>
            <person name="Kim S."/>
            <person name="Ryu S."/>
            <person name="Song J.Y."/>
            <person name="Lee S.K."/>
        </authorList>
    </citation>
    <scope>NUCLEOTIDE SEQUENCE [LARGE SCALE GENOMIC DNA]</scope>
    <source>
        <tissue evidence="2">Muscle</tissue>
    </source>
</reference>
<feature type="compositionally biased region" description="Polar residues" evidence="1">
    <location>
        <begin position="19"/>
        <end position="28"/>
    </location>
</feature>
<keyword evidence="3" id="KW-1185">Reference proteome</keyword>
<sequence length="82" mass="8997">MANKKKEEKKKESDRVTRRGNQSASWNKTSDRSEKCVTGLFSGRADHTLTATEGRGATCAPIGREAESYPAEPRCFLPIGPV</sequence>
<dbReference type="AlphaFoldDB" id="A0A4Z2FP41"/>